<dbReference type="SMART" id="SM00355">
    <property type="entry name" value="ZnF_C2H2"/>
    <property type="match status" value="3"/>
</dbReference>
<dbReference type="GO" id="GO:0003677">
    <property type="term" value="F:DNA binding"/>
    <property type="evidence" value="ECO:0007669"/>
    <property type="project" value="UniProtKB-KW"/>
</dbReference>
<dbReference type="Gene3D" id="3.30.160.60">
    <property type="entry name" value="Classic Zinc Finger"/>
    <property type="match status" value="3"/>
</dbReference>
<dbReference type="PANTHER" id="PTHR24394">
    <property type="entry name" value="ZINC FINGER PROTEIN"/>
    <property type="match status" value="1"/>
</dbReference>
<dbReference type="GO" id="GO:0005634">
    <property type="term" value="C:nucleus"/>
    <property type="evidence" value="ECO:0007669"/>
    <property type="project" value="UniProtKB-SubCell"/>
</dbReference>
<dbReference type="Proteomes" id="UP000198341">
    <property type="component" value="Chromosome 15"/>
</dbReference>
<evidence type="ECO:0000259" key="12">
    <source>
        <dbReference type="PROSITE" id="PS50157"/>
    </source>
</evidence>
<keyword evidence="9" id="KW-0539">Nucleus</keyword>
<feature type="region of interest" description="Disordered" evidence="11">
    <location>
        <begin position="1"/>
        <end position="22"/>
    </location>
</feature>
<dbReference type="PROSITE" id="PS50157">
    <property type="entry name" value="ZINC_FINGER_C2H2_2"/>
    <property type="match status" value="3"/>
</dbReference>
<evidence type="ECO:0000256" key="10">
    <source>
        <dbReference type="PROSITE-ProRule" id="PRU00042"/>
    </source>
</evidence>
<proteinExistence type="inferred from homology"/>
<sequence length="177" mass="20961">MRRRPRKNPHPRRAVNARTALKGRGKEEPLVFVCSRIPDEDDDLEANHHQIQKEEEEEEGEDEDVKQLWRIMCVPCDDVVEQKQTRKDDKGVKRKRGHECEVCEKSFSTAGNLKIHMRIHTNEKPYECDVCDKAFRHSSNLKVHMRIHTNEKPYECHVCDKAFRQLGTLQKHMRTQH</sequence>
<keyword evidence="4" id="KW-0677">Repeat</keyword>
<evidence type="ECO:0000256" key="1">
    <source>
        <dbReference type="ARBA" id="ARBA00004123"/>
    </source>
</evidence>
<dbReference type="AlphaFoldDB" id="K8EP05"/>
<feature type="compositionally biased region" description="Basic residues" evidence="11">
    <location>
        <begin position="1"/>
        <end position="15"/>
    </location>
</feature>
<evidence type="ECO:0000256" key="7">
    <source>
        <dbReference type="ARBA" id="ARBA00023015"/>
    </source>
</evidence>
<dbReference type="PANTHER" id="PTHR24394:SF48">
    <property type="entry name" value="ZINC FINGER PROTEIN 771"/>
    <property type="match status" value="1"/>
</dbReference>
<accession>K8EP05</accession>
<protein>
    <submittedName>
        <fullName evidence="13">PREDICTED: similar to Zinc finger protein 271 (Zinc finger protein 7) (HZF7) (Zinc finger protein ZNFphex133) (Epstein-Barr virus-induced zinc finger protein) (ZNF-EB) (CT-ZFP48) (Zinc finger protein)</fullName>
    </submittedName>
</protein>
<dbReference type="FunFam" id="3.30.160.60:FF:001182">
    <property type="entry name" value="Zinc finger, C2H2 type"/>
    <property type="match status" value="1"/>
</dbReference>
<comment type="similarity">
    <text evidence="2">Belongs to the krueppel C2H2-type zinc-finger protein family.</text>
</comment>
<comment type="subcellular location">
    <subcellularLocation>
        <location evidence="1">Nucleus</location>
    </subcellularLocation>
</comment>
<evidence type="ECO:0000256" key="9">
    <source>
        <dbReference type="ARBA" id="ARBA00023242"/>
    </source>
</evidence>
<evidence type="ECO:0000256" key="5">
    <source>
        <dbReference type="ARBA" id="ARBA00022771"/>
    </source>
</evidence>
<dbReference type="OrthoDB" id="1750190at2759"/>
<keyword evidence="5 10" id="KW-0863">Zinc-finger</keyword>
<name>K8EP05_9CHLO</name>
<dbReference type="RefSeq" id="XP_007508846.1">
    <property type="nucleotide sequence ID" value="XM_007508784.1"/>
</dbReference>
<evidence type="ECO:0000256" key="8">
    <source>
        <dbReference type="ARBA" id="ARBA00023163"/>
    </source>
</evidence>
<dbReference type="SUPFAM" id="SSF57667">
    <property type="entry name" value="beta-beta-alpha zinc fingers"/>
    <property type="match status" value="2"/>
</dbReference>
<evidence type="ECO:0000256" key="6">
    <source>
        <dbReference type="ARBA" id="ARBA00022833"/>
    </source>
</evidence>
<feature type="region of interest" description="Disordered" evidence="11">
    <location>
        <begin position="38"/>
        <end position="62"/>
    </location>
</feature>
<reference evidence="13 14" key="1">
    <citation type="submission" date="2011-10" db="EMBL/GenBank/DDBJ databases">
        <authorList>
            <person name="Genoscope - CEA"/>
        </authorList>
    </citation>
    <scope>NUCLEOTIDE SEQUENCE [LARGE SCALE GENOMIC DNA]</scope>
    <source>
        <strain evidence="13 14">RCC 1105</strain>
    </source>
</reference>
<keyword evidence="3" id="KW-0479">Metal-binding</keyword>
<dbReference type="EMBL" id="FO082264">
    <property type="protein sequence ID" value="CCO19932.1"/>
    <property type="molecule type" value="Genomic_DNA"/>
</dbReference>
<dbReference type="FunFam" id="3.30.160.60:FF:000017">
    <property type="entry name" value="zinc finger protein 62 homolog"/>
    <property type="match status" value="1"/>
</dbReference>
<feature type="domain" description="C2H2-type" evidence="12">
    <location>
        <begin position="126"/>
        <end position="153"/>
    </location>
</feature>
<evidence type="ECO:0000313" key="13">
    <source>
        <dbReference type="EMBL" id="CCO19932.1"/>
    </source>
</evidence>
<evidence type="ECO:0000256" key="11">
    <source>
        <dbReference type="SAM" id="MobiDB-lite"/>
    </source>
</evidence>
<dbReference type="GeneID" id="19011639"/>
<dbReference type="PROSITE" id="PS00028">
    <property type="entry name" value="ZINC_FINGER_C2H2_1"/>
    <property type="match status" value="3"/>
</dbReference>
<keyword evidence="6" id="KW-0862">Zinc</keyword>
<keyword evidence="8" id="KW-0804">Transcription</keyword>
<evidence type="ECO:0000256" key="2">
    <source>
        <dbReference type="ARBA" id="ARBA00006991"/>
    </source>
</evidence>
<feature type="domain" description="C2H2-type" evidence="12">
    <location>
        <begin position="154"/>
        <end position="177"/>
    </location>
</feature>
<dbReference type="Pfam" id="PF13465">
    <property type="entry name" value="zf-H2C2_2"/>
    <property type="match status" value="2"/>
</dbReference>
<dbReference type="eggNOG" id="KOG1721">
    <property type="taxonomic scope" value="Eukaryota"/>
</dbReference>
<keyword evidence="14" id="KW-1185">Reference proteome</keyword>
<dbReference type="FunFam" id="3.30.160.60:FF:000624">
    <property type="entry name" value="zinc finger protein 697"/>
    <property type="match status" value="1"/>
</dbReference>
<organism evidence="13 14">
    <name type="scientific">Bathycoccus prasinos</name>
    <dbReference type="NCBI Taxonomy" id="41875"/>
    <lineage>
        <taxon>Eukaryota</taxon>
        <taxon>Viridiplantae</taxon>
        <taxon>Chlorophyta</taxon>
        <taxon>Mamiellophyceae</taxon>
        <taxon>Mamiellales</taxon>
        <taxon>Bathycoccaceae</taxon>
        <taxon>Bathycoccus</taxon>
    </lineage>
</organism>
<dbReference type="KEGG" id="bpg:Bathy15g01610"/>
<evidence type="ECO:0000256" key="4">
    <source>
        <dbReference type="ARBA" id="ARBA00022737"/>
    </source>
</evidence>
<evidence type="ECO:0000256" key="3">
    <source>
        <dbReference type="ARBA" id="ARBA00022723"/>
    </source>
</evidence>
<keyword evidence="7" id="KW-0805">Transcription regulation</keyword>
<gene>
    <name evidence="13" type="ordered locus">Bathy15g01610</name>
</gene>
<evidence type="ECO:0000313" key="14">
    <source>
        <dbReference type="Proteomes" id="UP000198341"/>
    </source>
</evidence>
<dbReference type="InterPro" id="IPR013087">
    <property type="entry name" value="Znf_C2H2_type"/>
</dbReference>
<dbReference type="InterPro" id="IPR036236">
    <property type="entry name" value="Znf_C2H2_sf"/>
</dbReference>
<dbReference type="GO" id="GO:0000981">
    <property type="term" value="F:DNA-binding transcription factor activity, RNA polymerase II-specific"/>
    <property type="evidence" value="ECO:0007669"/>
    <property type="project" value="TreeGrafter"/>
</dbReference>
<feature type="domain" description="C2H2-type" evidence="12">
    <location>
        <begin position="98"/>
        <end position="125"/>
    </location>
</feature>
<dbReference type="GO" id="GO:0008270">
    <property type="term" value="F:zinc ion binding"/>
    <property type="evidence" value="ECO:0007669"/>
    <property type="project" value="UniProtKB-KW"/>
</dbReference>